<feature type="non-terminal residue" evidence="1">
    <location>
        <position position="177"/>
    </location>
</feature>
<name>A0A816JKD2_BRANA</name>
<dbReference type="AlphaFoldDB" id="A0A816JKD2"/>
<evidence type="ECO:0000313" key="1">
    <source>
        <dbReference type="EMBL" id="CAF1858140.1"/>
    </source>
</evidence>
<dbReference type="InterPro" id="IPR035969">
    <property type="entry name" value="Rab-GAP_TBC_sf"/>
</dbReference>
<sequence length="177" mass="20255">GDTEVTPIIDGDNQLENHIGTDGDHLAKEIIGDVVECTIGDRDQEELSKNVINMKELRSLALQSLPDSPGIRSTVWKLLLGYLPPEQLNNTPLRAERSQEAIVYVGNPDPQEIKVLNMIKLHGKTIRVNKASQDKKIIDVGCLWKQLKQWLIFNLRFCQRLHIRRSSLQNRTKWAWI</sequence>
<dbReference type="SUPFAM" id="SSF47923">
    <property type="entry name" value="Ypt/Rab-GAP domain of gyp1p"/>
    <property type="match status" value="1"/>
</dbReference>
<organism evidence="1">
    <name type="scientific">Brassica napus</name>
    <name type="common">Rape</name>
    <dbReference type="NCBI Taxonomy" id="3708"/>
    <lineage>
        <taxon>Eukaryota</taxon>
        <taxon>Viridiplantae</taxon>
        <taxon>Streptophyta</taxon>
        <taxon>Embryophyta</taxon>
        <taxon>Tracheophyta</taxon>
        <taxon>Spermatophyta</taxon>
        <taxon>Magnoliopsida</taxon>
        <taxon>eudicotyledons</taxon>
        <taxon>Gunneridae</taxon>
        <taxon>Pentapetalae</taxon>
        <taxon>rosids</taxon>
        <taxon>malvids</taxon>
        <taxon>Brassicales</taxon>
        <taxon>Brassicaceae</taxon>
        <taxon>Brassiceae</taxon>
        <taxon>Brassica</taxon>
    </lineage>
</organism>
<dbReference type="Proteomes" id="UP001295469">
    <property type="component" value="Chromosome C04"/>
</dbReference>
<accession>A0A816JKD2</accession>
<proteinExistence type="predicted"/>
<protein>
    <submittedName>
        <fullName evidence="1">(rape) hypothetical protein</fullName>
    </submittedName>
</protein>
<reference evidence="1" key="1">
    <citation type="submission" date="2021-01" db="EMBL/GenBank/DDBJ databases">
        <authorList>
            <consortium name="Genoscope - CEA"/>
            <person name="William W."/>
        </authorList>
    </citation>
    <scope>NUCLEOTIDE SEQUENCE</scope>
</reference>
<gene>
    <name evidence="1" type="ORF">DARMORV10_C04P44410.1</name>
</gene>
<dbReference type="Gene3D" id="1.10.10.750">
    <property type="entry name" value="Ypt/Rab-GAP domain of gyp1p, domain 1"/>
    <property type="match status" value="1"/>
</dbReference>
<dbReference type="EMBL" id="HG994368">
    <property type="protein sequence ID" value="CAF1858140.1"/>
    <property type="molecule type" value="Genomic_DNA"/>
</dbReference>